<evidence type="ECO:0000256" key="6">
    <source>
        <dbReference type="ARBA" id="ARBA00022490"/>
    </source>
</evidence>
<dbReference type="EMBL" id="CP000360">
    <property type="protein sequence ID" value="ABF41811.1"/>
    <property type="molecule type" value="Genomic_DNA"/>
</dbReference>
<evidence type="ECO:0000313" key="14">
    <source>
        <dbReference type="Proteomes" id="UP000002432"/>
    </source>
</evidence>
<reference evidence="13 14" key="1">
    <citation type="journal article" date="2009" name="Appl. Environ. Microbiol.">
        <title>Three genomes from the phylum Acidobacteria provide insight into the lifestyles of these microorganisms in soils.</title>
        <authorList>
            <person name="Ward N.L."/>
            <person name="Challacombe J.F."/>
            <person name="Janssen P.H."/>
            <person name="Henrissat B."/>
            <person name="Coutinho P.M."/>
            <person name="Wu M."/>
            <person name="Xie G."/>
            <person name="Haft D.H."/>
            <person name="Sait M."/>
            <person name="Badger J."/>
            <person name="Barabote R.D."/>
            <person name="Bradley B."/>
            <person name="Brettin T.S."/>
            <person name="Brinkac L.M."/>
            <person name="Bruce D."/>
            <person name="Creasy T."/>
            <person name="Daugherty S.C."/>
            <person name="Davidsen T.M."/>
            <person name="DeBoy R.T."/>
            <person name="Detter J.C."/>
            <person name="Dodson R.J."/>
            <person name="Durkin A.S."/>
            <person name="Ganapathy A."/>
            <person name="Gwinn-Giglio M."/>
            <person name="Han C.S."/>
            <person name="Khouri H."/>
            <person name="Kiss H."/>
            <person name="Kothari S.P."/>
            <person name="Madupu R."/>
            <person name="Nelson K.E."/>
            <person name="Nelson W.C."/>
            <person name="Paulsen I."/>
            <person name="Penn K."/>
            <person name="Ren Q."/>
            <person name="Rosovitz M.J."/>
            <person name="Selengut J.D."/>
            <person name="Shrivastava S."/>
            <person name="Sullivan S.A."/>
            <person name="Tapia R."/>
            <person name="Thompson L.S."/>
            <person name="Watkins K.L."/>
            <person name="Yang Q."/>
            <person name="Yu C."/>
            <person name="Zafar N."/>
            <person name="Zhou L."/>
            <person name="Kuske C.R."/>
        </authorList>
    </citation>
    <scope>NUCLEOTIDE SEQUENCE [LARGE SCALE GENOMIC DNA]</scope>
    <source>
        <strain evidence="13 14">Ellin345</strain>
    </source>
</reference>
<dbReference type="PROSITE" id="PS00958">
    <property type="entry name" value="TRANSALDOLASE_2"/>
    <property type="match status" value="1"/>
</dbReference>
<dbReference type="UniPathway" id="UPA00115">
    <property type="reaction ID" value="UER00414"/>
</dbReference>
<dbReference type="STRING" id="204669.Acid345_2810"/>
<proteinExistence type="inferred from homology"/>
<evidence type="ECO:0000256" key="4">
    <source>
        <dbReference type="ARBA" id="ARBA00008426"/>
    </source>
</evidence>
<dbReference type="NCBIfam" id="NF002881">
    <property type="entry name" value="PRK03343.1"/>
    <property type="match status" value="1"/>
</dbReference>
<evidence type="ECO:0000256" key="10">
    <source>
        <dbReference type="ARBA" id="ARBA00048810"/>
    </source>
</evidence>
<dbReference type="SUPFAM" id="SSF51569">
    <property type="entry name" value="Aldolase"/>
    <property type="match status" value="1"/>
</dbReference>
<keyword evidence="9 11" id="KW-0704">Schiff base</keyword>
<dbReference type="Pfam" id="PF00342">
    <property type="entry name" value="PGI"/>
    <property type="match status" value="1"/>
</dbReference>
<keyword evidence="7 11" id="KW-0808">Transferase</keyword>
<keyword evidence="14" id="KW-1185">Reference proteome</keyword>
<dbReference type="UniPathway" id="UPA00109">
    <property type="reaction ID" value="UER00181"/>
</dbReference>
<dbReference type="eggNOG" id="COG0166">
    <property type="taxonomic scope" value="Bacteria"/>
</dbReference>
<comment type="function">
    <text evidence="1 11">Transaldolase is important for the balance of metabolites in the pentose-phosphate pathway.</text>
</comment>
<dbReference type="KEGG" id="aba:Acid345_2810"/>
<evidence type="ECO:0000256" key="11">
    <source>
        <dbReference type="HAMAP-Rule" id="MF_00493"/>
    </source>
</evidence>
<dbReference type="eggNOG" id="COG0176">
    <property type="taxonomic scope" value="Bacteria"/>
</dbReference>
<evidence type="ECO:0000313" key="13">
    <source>
        <dbReference type="EMBL" id="ABF41811.1"/>
    </source>
</evidence>
<dbReference type="NCBIfam" id="TIGR00876">
    <property type="entry name" value="tal_mycobact"/>
    <property type="match status" value="1"/>
</dbReference>
<dbReference type="InterPro" id="IPR013785">
    <property type="entry name" value="Aldolase_TIM"/>
</dbReference>
<keyword evidence="12" id="KW-0324">Glycolysis</keyword>
<sequence>MSNPLIELHSFGQSVWLDQIERALFKTGKLAKLIKEDGLRGMTSNPTIFEKAITGSSDYQEQIDRAARDGKTGNEIYEEVVIDDIAHAADLFRPLYDSTNGEDGFVSLEVSPLLAKNTDGTIREAKTLFSRLNRPNVMIKVPATEEGLPAIEELIASGLNINVTLIFSVHRYEEVAEAYIRGLERRAQAGQPIDRIGSVASFFVSRIDSAVDKQLEALEKEATDPAKKQEIHALRGKAAIANAKLAYASFKRIFESPRFEALKRKGARVQRPLWASTSTKDPSYPDVLYVTELIGPHTVNTLPPATVDAWRDHGVAGAHLEKDMDKAPDVFAKLKALGIDFNKVTDKLTTDGVRSFSASFVDLMRAIEQRREMSLPGIKERHVSALGKYEGDVQAALQELGSKNVIQRFWNKEAAVWSADAGDQKIINNALGWLTVTDLMQGKVKELKAFAAEVQAAGFKHAVVLGMGGSSLCPEVLRQTFGKQLDYPELLVLDSTVPAAVLAIDKQIDPAKTLFIVASKSGSTTEPQMFYRYYFEKTKQVLGDKAGQNFVAITDPNTQLESEAKRDGFRKVFTNMADIGGRYSALSYFGMVPFTVMGGDVDSLLRRAKAAMDACAAGVEPANNAGAKIGAILGALARKGRDKVTFVTPPPISSLGLWIEQLIAESTGKHGKGIVPISGESLGDPKVYGDDRVFVYIGVSGTNGANYEAQLQALEQAGHPVLHHVLNSPIDLGEEFFLWEFATPIAGELIGINPFDQPNVQESKDNTKRILKEYTDTGKITQLPEVAEGDGLTVLTDENNRKALNGVSTPDSAITAHLGRVQKGDYFAITQYIEETPEIESLVQQIRTAVRDKACVATTTGYGPRFLHSTGQLHKGGPDSGVFLQLISNDAQDVPLPGEKFTFGVLKDAQALGDFESLSSRGRRAIRVNLGNNIVGGLKKILAAVQQFEGATAGAARK</sequence>
<dbReference type="GO" id="GO:0006094">
    <property type="term" value="P:gluconeogenesis"/>
    <property type="evidence" value="ECO:0007669"/>
    <property type="project" value="UniProtKB-KW"/>
</dbReference>
<dbReference type="EnsemblBacteria" id="ABF41811">
    <property type="protein sequence ID" value="ABF41811"/>
    <property type="gene ID" value="Acid345_2810"/>
</dbReference>
<dbReference type="HAMAP" id="MF_00493">
    <property type="entry name" value="Transaldolase_2"/>
    <property type="match status" value="1"/>
</dbReference>
<evidence type="ECO:0000256" key="8">
    <source>
        <dbReference type="ARBA" id="ARBA00023126"/>
    </source>
</evidence>
<comment type="catalytic activity">
    <reaction evidence="12">
        <text>alpha-D-glucose 6-phosphate = beta-D-fructose 6-phosphate</text>
        <dbReference type="Rhea" id="RHEA:11816"/>
        <dbReference type="ChEBI" id="CHEBI:57634"/>
        <dbReference type="ChEBI" id="CHEBI:58225"/>
        <dbReference type="EC" id="5.3.1.9"/>
    </reaction>
</comment>
<comment type="pathway">
    <text evidence="3 11">Carbohydrate degradation; pentose phosphate pathway; D-glyceraldehyde 3-phosphate and beta-D-fructose 6-phosphate from D-ribose 5-phosphate and D-xylulose 5-phosphate (non-oxidative stage): step 2/3.</text>
</comment>
<comment type="catalytic activity">
    <reaction evidence="10 11">
        <text>D-sedoheptulose 7-phosphate + D-glyceraldehyde 3-phosphate = D-erythrose 4-phosphate + beta-D-fructose 6-phosphate</text>
        <dbReference type="Rhea" id="RHEA:17053"/>
        <dbReference type="ChEBI" id="CHEBI:16897"/>
        <dbReference type="ChEBI" id="CHEBI:57483"/>
        <dbReference type="ChEBI" id="CHEBI:57634"/>
        <dbReference type="ChEBI" id="CHEBI:59776"/>
        <dbReference type="EC" id="2.2.1.2"/>
    </reaction>
</comment>
<dbReference type="OrthoDB" id="140919at2"/>
<dbReference type="AlphaFoldDB" id="Q1IMT9"/>
<evidence type="ECO:0000256" key="12">
    <source>
        <dbReference type="RuleBase" id="RU000612"/>
    </source>
</evidence>
<evidence type="ECO:0000256" key="3">
    <source>
        <dbReference type="ARBA" id="ARBA00004857"/>
    </source>
</evidence>
<dbReference type="SUPFAM" id="SSF53697">
    <property type="entry name" value="SIS domain"/>
    <property type="match status" value="1"/>
</dbReference>
<comment type="similarity">
    <text evidence="4 11">Belongs to the transaldolase family. Type 2 subfamily.</text>
</comment>
<dbReference type="CDD" id="cd05798">
    <property type="entry name" value="SIS_TAL_PGI"/>
    <property type="match status" value="1"/>
</dbReference>
<dbReference type="InterPro" id="IPR046348">
    <property type="entry name" value="SIS_dom_sf"/>
</dbReference>
<dbReference type="InterPro" id="IPR018225">
    <property type="entry name" value="Transaldolase_AS"/>
</dbReference>
<dbReference type="NCBIfam" id="NF007080">
    <property type="entry name" value="PRK09533.1"/>
    <property type="match status" value="1"/>
</dbReference>
<dbReference type="GO" id="GO:0097367">
    <property type="term" value="F:carbohydrate derivative binding"/>
    <property type="evidence" value="ECO:0007669"/>
    <property type="project" value="InterPro"/>
</dbReference>
<dbReference type="InterPro" id="IPR001672">
    <property type="entry name" value="G6P_Isomerase"/>
</dbReference>
<dbReference type="GO" id="GO:0004347">
    <property type="term" value="F:glucose-6-phosphate isomerase activity"/>
    <property type="evidence" value="ECO:0007669"/>
    <property type="project" value="UniProtKB-EC"/>
</dbReference>
<evidence type="ECO:0000256" key="1">
    <source>
        <dbReference type="ARBA" id="ARBA00003518"/>
    </source>
</evidence>
<dbReference type="PANTHER" id="PTHR10683:SF31">
    <property type="entry name" value="TRANSALDOLASE"/>
    <property type="match status" value="1"/>
</dbReference>
<protein>
    <recommendedName>
        <fullName evidence="5 11">Transaldolase</fullName>
        <ecNumber evidence="5 11">2.2.1.2</ecNumber>
    </recommendedName>
</protein>
<dbReference type="Proteomes" id="UP000002432">
    <property type="component" value="Chromosome"/>
</dbReference>
<dbReference type="InterPro" id="IPR001585">
    <property type="entry name" value="TAL/FSA"/>
</dbReference>
<evidence type="ECO:0000256" key="9">
    <source>
        <dbReference type="ARBA" id="ARBA00023270"/>
    </source>
</evidence>
<accession>Q1IMT9</accession>
<dbReference type="PRINTS" id="PR00662">
    <property type="entry name" value="G6PISOMERASE"/>
</dbReference>
<evidence type="ECO:0000256" key="2">
    <source>
        <dbReference type="ARBA" id="ARBA00004496"/>
    </source>
</evidence>
<dbReference type="GO" id="GO:0006096">
    <property type="term" value="P:glycolytic process"/>
    <property type="evidence" value="ECO:0007669"/>
    <property type="project" value="UniProtKB-UniPathway"/>
</dbReference>
<keyword evidence="8 11" id="KW-0570">Pentose shunt</keyword>
<feature type="active site" description="Schiff-base intermediate with substrate" evidence="11">
    <location>
        <position position="140"/>
    </location>
</feature>
<dbReference type="PROSITE" id="PS51463">
    <property type="entry name" value="P_GLUCOSE_ISOMERASE_3"/>
    <property type="match status" value="1"/>
</dbReference>
<dbReference type="HOGENOM" id="CLU_013922_0_0_0"/>
<comment type="similarity">
    <text evidence="12">Belongs to the GPI family.</text>
</comment>
<dbReference type="EC" id="2.2.1.2" evidence="5 11"/>
<evidence type="ECO:0000256" key="5">
    <source>
        <dbReference type="ARBA" id="ARBA00013151"/>
    </source>
</evidence>
<dbReference type="Gene3D" id="3.20.20.70">
    <property type="entry name" value="Aldolase class I"/>
    <property type="match status" value="1"/>
</dbReference>
<dbReference type="RefSeq" id="WP_011523612.1">
    <property type="nucleotide sequence ID" value="NC_008009.1"/>
</dbReference>
<dbReference type="Pfam" id="PF00923">
    <property type="entry name" value="TAL_FSA"/>
    <property type="match status" value="1"/>
</dbReference>
<name>Q1IMT9_KORVE</name>
<dbReference type="PANTHER" id="PTHR10683">
    <property type="entry name" value="TRANSALDOLASE"/>
    <property type="match status" value="1"/>
</dbReference>
<comment type="subcellular location">
    <subcellularLocation>
        <location evidence="2 11">Cytoplasm</location>
    </subcellularLocation>
</comment>
<gene>
    <name evidence="11" type="primary">tal</name>
    <name evidence="13" type="ordered locus">Acid345_2810</name>
</gene>
<dbReference type="GO" id="GO:0005737">
    <property type="term" value="C:cytoplasm"/>
    <property type="evidence" value="ECO:0007669"/>
    <property type="project" value="UniProtKB-SubCell"/>
</dbReference>
<keyword evidence="6 11" id="KW-0963">Cytoplasm</keyword>
<evidence type="ECO:0000256" key="7">
    <source>
        <dbReference type="ARBA" id="ARBA00022679"/>
    </source>
</evidence>
<comment type="pathway">
    <text evidence="12">Carbohydrate degradation; glycolysis; D-glyceraldehyde 3-phosphate and glycerone phosphate from D-glucose: step 2/4.</text>
</comment>
<dbReference type="GO" id="GO:0004801">
    <property type="term" value="F:transaldolase activity"/>
    <property type="evidence" value="ECO:0007669"/>
    <property type="project" value="UniProtKB-UniRule"/>
</dbReference>
<organism evidence="13 14">
    <name type="scientific">Koribacter versatilis (strain Ellin345)</name>
    <dbReference type="NCBI Taxonomy" id="204669"/>
    <lineage>
        <taxon>Bacteria</taxon>
        <taxon>Pseudomonadati</taxon>
        <taxon>Acidobacteriota</taxon>
        <taxon>Terriglobia</taxon>
        <taxon>Terriglobales</taxon>
        <taxon>Candidatus Korobacteraceae</taxon>
        <taxon>Candidatus Korobacter</taxon>
    </lineage>
</organism>
<dbReference type="Gene3D" id="3.40.50.10490">
    <property type="entry name" value="Glucose-6-phosphate isomerase like protein, domain 1"/>
    <property type="match status" value="3"/>
</dbReference>
<dbReference type="InterPro" id="IPR004732">
    <property type="entry name" value="Transaldolase_2"/>
</dbReference>
<keyword evidence="12" id="KW-0312">Gluconeogenesis</keyword>
<dbReference type="CDD" id="cd00955">
    <property type="entry name" value="Transaldolase_like"/>
    <property type="match status" value="1"/>
</dbReference>
<dbReference type="GO" id="GO:0006098">
    <property type="term" value="P:pentose-phosphate shunt"/>
    <property type="evidence" value="ECO:0007669"/>
    <property type="project" value="UniProtKB-UniRule"/>
</dbReference>
<keyword evidence="12 13" id="KW-0413">Isomerase</keyword>